<accession>A0A4R2EM68</accession>
<dbReference type="PANTHER" id="PTHR48098">
    <property type="entry name" value="ENTEROCHELIN ESTERASE-RELATED"/>
    <property type="match status" value="1"/>
</dbReference>
<proteinExistence type="predicted"/>
<dbReference type="InterPro" id="IPR050583">
    <property type="entry name" value="Mycobacterial_A85_antigen"/>
</dbReference>
<evidence type="ECO:0000313" key="1">
    <source>
        <dbReference type="EMBL" id="TCN65429.1"/>
    </source>
</evidence>
<gene>
    <name evidence="1" type="ORF">CLV25_111109</name>
</gene>
<evidence type="ECO:0000313" key="2">
    <source>
        <dbReference type="Proteomes" id="UP000294830"/>
    </source>
</evidence>
<dbReference type="Proteomes" id="UP000294830">
    <property type="component" value="Unassembled WGS sequence"/>
</dbReference>
<dbReference type="InterPro" id="IPR029058">
    <property type="entry name" value="AB_hydrolase_fold"/>
</dbReference>
<keyword evidence="2" id="KW-1185">Reference proteome</keyword>
<dbReference type="EMBL" id="SLWB01000011">
    <property type="protein sequence ID" value="TCN65429.1"/>
    <property type="molecule type" value="Genomic_DNA"/>
</dbReference>
<dbReference type="Pfam" id="PF00756">
    <property type="entry name" value="Esterase"/>
    <property type="match status" value="1"/>
</dbReference>
<dbReference type="InterPro" id="IPR000801">
    <property type="entry name" value="Esterase-like"/>
</dbReference>
<protein>
    <submittedName>
        <fullName evidence="1">Enterochelin esterase-like enzyme</fullName>
    </submittedName>
</protein>
<sequence length="260" mass="29699">MLAFTALLVSAGYAQGLGGGSKFLIDTLQSRYMNEPRVICIYLPKDYSDSVPYPVVFATDGQMITDGRYRVLLDSLIDRKIIPPIILAGAYSNEKPVPVNLSYRHYEYVETMGSADDPKLKDLFVNHIGFFAEELIPYIEKRYSVSKERSSRFFYGASNGAGFGITLSRIHPELFSELICFSPLGEKVKSIKWRPNISPTLHIAYGSNEDFAMDKYQALVKRLKKQKYRYTAIVYDGGHERLKWEREFVRELGSIFASRR</sequence>
<dbReference type="Gene3D" id="3.40.50.1820">
    <property type="entry name" value="alpha/beta hydrolase"/>
    <property type="match status" value="1"/>
</dbReference>
<dbReference type="PANTHER" id="PTHR48098:SF6">
    <property type="entry name" value="FERRI-BACILLIBACTIN ESTERASE BESA"/>
    <property type="match status" value="1"/>
</dbReference>
<reference evidence="1 2" key="1">
    <citation type="submission" date="2019-03" db="EMBL/GenBank/DDBJ databases">
        <title>Genomic Encyclopedia of Archaeal and Bacterial Type Strains, Phase II (KMG-II): from individual species to whole genera.</title>
        <authorList>
            <person name="Goeker M."/>
        </authorList>
    </citation>
    <scope>NUCLEOTIDE SEQUENCE [LARGE SCALE GENOMIC DNA]</scope>
    <source>
        <strain evidence="1 2">RL-C</strain>
    </source>
</reference>
<dbReference type="SUPFAM" id="SSF53474">
    <property type="entry name" value="alpha/beta-Hydrolases"/>
    <property type="match status" value="1"/>
</dbReference>
<comment type="caution">
    <text evidence="1">The sequence shown here is derived from an EMBL/GenBank/DDBJ whole genome shotgun (WGS) entry which is preliminary data.</text>
</comment>
<name>A0A4R2EM68_9BACT</name>
<organism evidence="1 2">
    <name type="scientific">Acetobacteroides hydrogenigenes</name>
    <dbReference type="NCBI Taxonomy" id="979970"/>
    <lineage>
        <taxon>Bacteria</taxon>
        <taxon>Pseudomonadati</taxon>
        <taxon>Bacteroidota</taxon>
        <taxon>Bacteroidia</taxon>
        <taxon>Bacteroidales</taxon>
        <taxon>Rikenellaceae</taxon>
        <taxon>Acetobacteroides</taxon>
    </lineage>
</organism>
<dbReference type="AlphaFoldDB" id="A0A4R2EM68"/>